<dbReference type="SUPFAM" id="SSF81606">
    <property type="entry name" value="PP2C-like"/>
    <property type="match status" value="1"/>
</dbReference>
<dbReference type="Gene3D" id="3.60.40.10">
    <property type="entry name" value="PPM-type phosphatase domain"/>
    <property type="match status" value="1"/>
</dbReference>
<dbReference type="SMART" id="SM00332">
    <property type="entry name" value="PP2Cc"/>
    <property type="match status" value="1"/>
</dbReference>
<keyword evidence="3" id="KW-1185">Reference proteome</keyword>
<dbReference type="PANTHER" id="PTHR47992">
    <property type="entry name" value="PROTEIN PHOSPHATASE"/>
    <property type="match status" value="1"/>
</dbReference>
<gene>
    <name evidence="2" type="ORF">H8696_02780</name>
</gene>
<dbReference type="SMART" id="SM00331">
    <property type="entry name" value="PP2C_SIG"/>
    <property type="match status" value="1"/>
</dbReference>
<dbReference type="InterPro" id="IPR015655">
    <property type="entry name" value="PP2C"/>
</dbReference>
<comment type="caution">
    <text evidence="2">The sequence shown here is derived from an EMBL/GenBank/DDBJ whole genome shotgun (WGS) entry which is preliminary data.</text>
</comment>
<protein>
    <submittedName>
        <fullName evidence="2">Stp1/IreP family PP2C-type Ser/Thr phosphatase</fullName>
    </submittedName>
</protein>
<organism evidence="2 3">
    <name type="scientific">Gehongia tenuis</name>
    <dbReference type="NCBI Taxonomy" id="2763655"/>
    <lineage>
        <taxon>Bacteria</taxon>
        <taxon>Bacillati</taxon>
        <taxon>Bacillota</taxon>
        <taxon>Clostridia</taxon>
        <taxon>Christensenellales</taxon>
        <taxon>Christensenellaceae</taxon>
        <taxon>Gehongia</taxon>
    </lineage>
</organism>
<dbReference type="GO" id="GO:0004722">
    <property type="term" value="F:protein serine/threonine phosphatase activity"/>
    <property type="evidence" value="ECO:0007669"/>
    <property type="project" value="InterPro"/>
</dbReference>
<sequence>MIFAASSHRGAVRKSNQDSYYVSTKRLDGYYVMMVADGMGGHRAGEVASAMAVSATTEYLEDCRRGSMETRLRRAVEKANGEIFRRASLDENCQGMGTTLTLALMDEERYAVGHVGDSRAYLISGGEMRQITRDHTLVEEISSTVDLDEAARRNHPQRSLITRAVGVEFRVDMDLYEGKWQRGDVLFICSDGLVNEVDETEILAELGRQPSLDAWVKTLVERAIEAGGHDNITAVAALNEGGDGL</sequence>
<evidence type="ECO:0000259" key="1">
    <source>
        <dbReference type="PROSITE" id="PS51746"/>
    </source>
</evidence>
<accession>A0A926D2W8</accession>
<dbReference type="Pfam" id="PF13672">
    <property type="entry name" value="PP2C_2"/>
    <property type="match status" value="1"/>
</dbReference>
<dbReference type="RefSeq" id="WP_249314735.1">
    <property type="nucleotide sequence ID" value="NZ_JACRSR010000001.1"/>
</dbReference>
<dbReference type="CDD" id="cd00143">
    <property type="entry name" value="PP2Cc"/>
    <property type="match status" value="1"/>
</dbReference>
<name>A0A926D2W8_9FIRM</name>
<feature type="domain" description="PPM-type phosphatase" evidence="1">
    <location>
        <begin position="2"/>
        <end position="239"/>
    </location>
</feature>
<dbReference type="EMBL" id="JACRSR010000001">
    <property type="protein sequence ID" value="MBC8530768.1"/>
    <property type="molecule type" value="Genomic_DNA"/>
</dbReference>
<proteinExistence type="predicted"/>
<dbReference type="InterPro" id="IPR001932">
    <property type="entry name" value="PPM-type_phosphatase-like_dom"/>
</dbReference>
<dbReference type="NCBIfam" id="NF033484">
    <property type="entry name" value="Stp1_PP2C_phos"/>
    <property type="match status" value="1"/>
</dbReference>
<evidence type="ECO:0000313" key="2">
    <source>
        <dbReference type="EMBL" id="MBC8530768.1"/>
    </source>
</evidence>
<dbReference type="InterPro" id="IPR036457">
    <property type="entry name" value="PPM-type-like_dom_sf"/>
</dbReference>
<dbReference type="AlphaFoldDB" id="A0A926D2W8"/>
<reference evidence="2" key="1">
    <citation type="submission" date="2020-08" db="EMBL/GenBank/DDBJ databases">
        <title>Genome public.</title>
        <authorList>
            <person name="Liu C."/>
            <person name="Sun Q."/>
        </authorList>
    </citation>
    <scope>NUCLEOTIDE SEQUENCE</scope>
    <source>
        <strain evidence="2">NSJ-53</strain>
    </source>
</reference>
<evidence type="ECO:0000313" key="3">
    <source>
        <dbReference type="Proteomes" id="UP000623172"/>
    </source>
</evidence>
<dbReference type="PROSITE" id="PS51746">
    <property type="entry name" value="PPM_2"/>
    <property type="match status" value="1"/>
</dbReference>
<dbReference type="Proteomes" id="UP000623172">
    <property type="component" value="Unassembled WGS sequence"/>
</dbReference>